<evidence type="ECO:0000256" key="9">
    <source>
        <dbReference type="SAM" id="MobiDB-lite"/>
    </source>
</evidence>
<proteinExistence type="inferred from homology"/>
<dbReference type="InterPro" id="IPR047676">
    <property type="entry name" value="FxLYD_dom"/>
</dbReference>
<evidence type="ECO:0000256" key="5">
    <source>
        <dbReference type="ARBA" id="ARBA00022801"/>
    </source>
</evidence>
<dbReference type="InterPro" id="IPR017853">
    <property type="entry name" value="GH"/>
</dbReference>
<dbReference type="EC" id="3.2.1.23" evidence="3"/>
<evidence type="ECO:0000256" key="8">
    <source>
        <dbReference type="ARBA" id="ARBA00032230"/>
    </source>
</evidence>
<comment type="similarity">
    <text evidence="2">Belongs to the glycosyl hydrolase 2 family.</text>
</comment>
<keyword evidence="7" id="KW-0326">Glycosidase</keyword>
<comment type="caution">
    <text evidence="12">The sequence shown here is derived from an EMBL/GenBank/DDBJ whole genome shotgun (WGS) entry which is preliminary data.</text>
</comment>
<accession>A0ABT2QKJ7</accession>
<gene>
    <name evidence="12" type="ORF">OB955_22485</name>
</gene>
<keyword evidence="6" id="KW-1015">Disulfide bond</keyword>
<feature type="region of interest" description="Disordered" evidence="9">
    <location>
        <begin position="1"/>
        <end position="23"/>
    </location>
</feature>
<dbReference type="SUPFAM" id="SSF49899">
    <property type="entry name" value="Concanavalin A-like lectins/glucanases"/>
    <property type="match status" value="1"/>
</dbReference>
<dbReference type="Gene3D" id="2.60.120.200">
    <property type="match status" value="1"/>
</dbReference>
<reference evidence="12 13" key="1">
    <citation type="submission" date="2022-09" db="EMBL/GenBank/DDBJ databases">
        <title>Enrichment on poylsaccharides allowed isolation of novel metabolic and taxonomic groups of Haloarchaea.</title>
        <authorList>
            <person name="Sorokin D.Y."/>
            <person name="Elcheninov A.G."/>
            <person name="Khizhniak T.V."/>
            <person name="Kolganova T.V."/>
            <person name="Kublanov I.V."/>
        </authorList>
    </citation>
    <scope>NUCLEOTIDE SEQUENCE [LARGE SCALE GENOMIC DNA]</scope>
    <source>
        <strain evidence="12 13">AArc-m2/3/4</strain>
    </source>
</reference>
<dbReference type="InterPro" id="IPR023232">
    <property type="entry name" value="Glyco_hydro_2_AS"/>
</dbReference>
<dbReference type="PROSITE" id="PS00608">
    <property type="entry name" value="GLYCOSYL_HYDROL_F2_2"/>
    <property type="match status" value="1"/>
</dbReference>
<dbReference type="Pfam" id="PF02836">
    <property type="entry name" value="Glyco_hydro_2_C"/>
    <property type="match status" value="1"/>
</dbReference>
<dbReference type="PANTHER" id="PTHR46323:SF2">
    <property type="entry name" value="BETA-GALACTOSIDASE"/>
    <property type="match status" value="1"/>
</dbReference>
<evidence type="ECO:0000256" key="6">
    <source>
        <dbReference type="ARBA" id="ARBA00023157"/>
    </source>
</evidence>
<dbReference type="InterPro" id="IPR006558">
    <property type="entry name" value="LamG-like"/>
</dbReference>
<dbReference type="InterPro" id="IPR008979">
    <property type="entry name" value="Galactose-bd-like_sf"/>
</dbReference>
<dbReference type="InterPro" id="IPR014718">
    <property type="entry name" value="GH-type_carb-bd"/>
</dbReference>
<evidence type="ECO:0000313" key="12">
    <source>
        <dbReference type="EMBL" id="MCU4975461.1"/>
    </source>
</evidence>
<comment type="catalytic activity">
    <reaction evidence="1">
        <text>Hydrolysis of terminal non-reducing beta-D-galactose residues in beta-D-galactosides.</text>
        <dbReference type="EC" id="3.2.1.23"/>
    </reaction>
</comment>
<dbReference type="RefSeq" id="WP_338009179.1">
    <property type="nucleotide sequence ID" value="NZ_JAOPKB010000019.1"/>
</dbReference>
<dbReference type="NCBIfam" id="NF038353">
    <property type="entry name" value="FxLYD_dom"/>
    <property type="match status" value="1"/>
</dbReference>
<dbReference type="Pfam" id="PF02837">
    <property type="entry name" value="Glyco_hydro_2_N"/>
    <property type="match status" value="1"/>
</dbReference>
<feature type="domain" description="Beta galactosidase small chain/" evidence="11">
    <location>
        <begin position="956"/>
        <end position="1227"/>
    </location>
</feature>
<feature type="domain" description="LamG-like jellyroll fold" evidence="10">
    <location>
        <begin position="612"/>
        <end position="764"/>
    </location>
</feature>
<protein>
    <recommendedName>
        <fullName evidence="3">beta-galactosidase</fullName>
        <ecNumber evidence="3">3.2.1.23</ecNumber>
    </recommendedName>
    <alternativeName>
        <fullName evidence="8">Lactase</fullName>
    </alternativeName>
</protein>
<feature type="compositionally biased region" description="Acidic residues" evidence="9">
    <location>
        <begin position="1"/>
        <end position="10"/>
    </location>
</feature>
<dbReference type="InterPro" id="IPR006101">
    <property type="entry name" value="Glyco_hydro_2"/>
</dbReference>
<evidence type="ECO:0000259" key="11">
    <source>
        <dbReference type="SMART" id="SM01038"/>
    </source>
</evidence>
<dbReference type="InterPro" id="IPR006102">
    <property type="entry name" value="Ig-like_GH2"/>
</dbReference>
<evidence type="ECO:0000256" key="1">
    <source>
        <dbReference type="ARBA" id="ARBA00001412"/>
    </source>
</evidence>
<dbReference type="Pfam" id="PF13385">
    <property type="entry name" value="Laminin_G_3"/>
    <property type="match status" value="1"/>
</dbReference>
<dbReference type="Pfam" id="PF16353">
    <property type="entry name" value="LacZ_4"/>
    <property type="match status" value="1"/>
</dbReference>
<keyword evidence="5" id="KW-0378">Hydrolase</keyword>
<dbReference type="Pfam" id="PF00703">
    <property type="entry name" value="Glyco_hydro_2"/>
    <property type="match status" value="1"/>
</dbReference>
<dbReference type="SUPFAM" id="SSF74650">
    <property type="entry name" value="Galactose mutarotase-like"/>
    <property type="match status" value="1"/>
</dbReference>
<dbReference type="Gene3D" id="3.20.20.80">
    <property type="entry name" value="Glycosidases"/>
    <property type="match status" value="1"/>
</dbReference>
<dbReference type="Gene3D" id="2.60.40.10">
    <property type="entry name" value="Immunoglobulins"/>
    <property type="match status" value="2"/>
</dbReference>
<evidence type="ECO:0000313" key="13">
    <source>
        <dbReference type="Proteomes" id="UP001320972"/>
    </source>
</evidence>
<dbReference type="Gene3D" id="2.70.98.10">
    <property type="match status" value="1"/>
</dbReference>
<dbReference type="InterPro" id="IPR011013">
    <property type="entry name" value="Gal_mutarotase_sf_dom"/>
</dbReference>
<dbReference type="Gene3D" id="2.60.120.260">
    <property type="entry name" value="Galactose-binding domain-like"/>
    <property type="match status" value="1"/>
</dbReference>
<dbReference type="InterPro" id="IPR006103">
    <property type="entry name" value="Glyco_hydro_2_cat"/>
</dbReference>
<dbReference type="InterPro" id="IPR050347">
    <property type="entry name" value="Bact_Beta-galactosidase"/>
</dbReference>
<dbReference type="SMART" id="SM00560">
    <property type="entry name" value="LamGL"/>
    <property type="match status" value="1"/>
</dbReference>
<dbReference type="InterPro" id="IPR013783">
    <property type="entry name" value="Ig-like_fold"/>
</dbReference>
<dbReference type="SMART" id="SM01038">
    <property type="entry name" value="Bgal_small_N"/>
    <property type="match status" value="1"/>
</dbReference>
<evidence type="ECO:0000256" key="4">
    <source>
        <dbReference type="ARBA" id="ARBA00022729"/>
    </source>
</evidence>
<dbReference type="SUPFAM" id="SSF51445">
    <property type="entry name" value="(Trans)glycosidases"/>
    <property type="match status" value="1"/>
</dbReference>
<dbReference type="EMBL" id="JAOPKB010000019">
    <property type="protein sequence ID" value="MCU4975461.1"/>
    <property type="molecule type" value="Genomic_DNA"/>
</dbReference>
<name>A0ABT2QKJ7_9EURY</name>
<dbReference type="PANTHER" id="PTHR46323">
    <property type="entry name" value="BETA-GALACTOSIDASE"/>
    <property type="match status" value="1"/>
</dbReference>
<dbReference type="InterPro" id="IPR013320">
    <property type="entry name" value="ConA-like_dom_sf"/>
</dbReference>
<dbReference type="SUPFAM" id="SSF49785">
    <property type="entry name" value="Galactose-binding domain-like"/>
    <property type="match status" value="1"/>
</dbReference>
<evidence type="ECO:0000256" key="7">
    <source>
        <dbReference type="ARBA" id="ARBA00023295"/>
    </source>
</evidence>
<evidence type="ECO:0000256" key="2">
    <source>
        <dbReference type="ARBA" id="ARBA00007401"/>
    </source>
</evidence>
<dbReference type="SUPFAM" id="SSF49303">
    <property type="entry name" value="beta-Galactosidase/glucuronidase domain"/>
    <property type="match status" value="2"/>
</dbReference>
<dbReference type="Proteomes" id="UP001320972">
    <property type="component" value="Unassembled WGS sequence"/>
</dbReference>
<organism evidence="12 13">
    <name type="scientific">Natronoglomus mannanivorans</name>
    <dbReference type="NCBI Taxonomy" id="2979990"/>
    <lineage>
        <taxon>Archaea</taxon>
        <taxon>Methanobacteriati</taxon>
        <taxon>Methanobacteriota</taxon>
        <taxon>Stenosarchaea group</taxon>
        <taxon>Halobacteria</taxon>
        <taxon>Halobacteriales</taxon>
        <taxon>Natrialbaceae</taxon>
        <taxon>Natronoglomus</taxon>
    </lineage>
</organism>
<dbReference type="InterPro" id="IPR032312">
    <property type="entry name" value="LacZ_4"/>
</dbReference>
<dbReference type="Pfam" id="PF02929">
    <property type="entry name" value="Bgal_small_N"/>
    <property type="match status" value="1"/>
</dbReference>
<sequence length="1253" mass="139281">MPSPEWEDPSVFERNKEPPHVPLTPYANVEAALADDRREANAVRSLTGDWKFSWSRTPEEAPEGFHDPAYDVDEWNEIPVPSNWQLEGNGHPVYRNVSHSFDAKPPNVPDEFNPVGSYRRTFDLPAGWIDRRIFVEFEGVKAAFYCWVNGHEVGYSQGSMTTAEFDLTPYVREGENTIAVAVYRYCDGTYLEDQDMWRLAGIYRDVSLVARTPVHVHDLSITGELDDEYEDGRLEVEAVVRNLNDRPVEGGSISFDVFDANGGSVTTADRAVSVEPGETASVTFHDVVESPAKWSAESPTLYTLVATLETSDGGREVVSDRFGFRTVEVGENGAILVNGAPIEFNGVNRHEHHPERGRAVTPEWGRAELERMKRNNIDTVRTSHYPPRADFLEAADELGMYVVDEVNDEAHANVHLSEDDDWTDAYVERSRRMVDRDKNHPSVVIWSAGNEAGSGDNIANVVGAGKEIDPTRPWLYGGNEGALPFEDVIGPRYPTPTELEELAVDPEEPRPSFMDEYVAAPGNSMGHFEEYWDVIREHDQLTGGAIWQWANHELERDLLAVLDESEHEIEGLCFGEPTVVEGRGGDGNALALSGYDEWVEFYRHPALDIVGDELTVQTWVRPSEFRTANPLVTKGYQYGLEQADAETLRFYILDRGGTTVVEDVPPDEYRRETVTGQASVEAPVPDDWVGDWHHVAGVFDGKALELYVDGDRVAREEHEGSIDFGYRPVNVGRNAAVHRMNHAGTISNAVVDEVRIDERALTADEVRIAADPSDEAGGGEALRVTFDTVEERGAFTSYGIDPFTLNGIVFSNGDPKPGVPQVKKTAQPVAAELVSLESKEVRLENRYAFTNLDALSATWELRADDETLQSGDFAVDQPPGESTTVRIPFEDPEIAPGAEYRLELRFALADDTPWAPAGHEVAWEQLPLRYDVPPGPEPDVANAAPASVDRSADAIELRVDDLTARFESGTLASLTVDGTELLKRGPRFDPWRAPTQSETNVWGRTSADEWRAFGLDRLEYAVDSVEVDGASSNPGIEVRERLLTPGDKLAFAVVTRYELRSSGDLVVGYRATPGEDLPEWLPKVGLELELPEEFDRFTWYGRGPQETYPDRKTGARIGRYEGSVANQNPNYVVPQTYGTKTDVRWGALESDDGIGLLVTGRSARNVGVRRYRTETLDRSTHRRHLPDPEGIFLDVDHVVSGIGGAPVVTRPAYRIEPATYESSLVLTPYTSSEDLMDLGRRSILPLKSNLQHM</sequence>
<dbReference type="InterPro" id="IPR006104">
    <property type="entry name" value="Glyco_hydro_2_N"/>
</dbReference>
<dbReference type="InterPro" id="IPR004199">
    <property type="entry name" value="B-gal_small/dom_5"/>
</dbReference>
<keyword evidence="13" id="KW-1185">Reference proteome</keyword>
<evidence type="ECO:0000259" key="10">
    <source>
        <dbReference type="SMART" id="SM00560"/>
    </source>
</evidence>
<evidence type="ECO:0000256" key="3">
    <source>
        <dbReference type="ARBA" id="ARBA00012756"/>
    </source>
</evidence>
<dbReference type="PRINTS" id="PR00132">
    <property type="entry name" value="GLHYDRLASE2"/>
</dbReference>
<dbReference type="InterPro" id="IPR036156">
    <property type="entry name" value="Beta-gal/glucu_dom_sf"/>
</dbReference>
<keyword evidence="4" id="KW-0732">Signal</keyword>